<dbReference type="InterPro" id="IPR003594">
    <property type="entry name" value="HATPase_dom"/>
</dbReference>
<evidence type="ECO:0000313" key="13">
    <source>
        <dbReference type="Proteomes" id="UP000721861"/>
    </source>
</evidence>
<dbReference type="InterPro" id="IPR009057">
    <property type="entry name" value="Homeodomain-like_sf"/>
</dbReference>
<dbReference type="Gene3D" id="3.30.565.10">
    <property type="entry name" value="Histidine kinase-like ATPase, C-terminal domain"/>
    <property type="match status" value="1"/>
</dbReference>
<dbReference type="InterPro" id="IPR011110">
    <property type="entry name" value="Reg_prop"/>
</dbReference>
<dbReference type="SUPFAM" id="SSF63829">
    <property type="entry name" value="Calcium-dependent phosphotriesterase"/>
    <property type="match status" value="1"/>
</dbReference>
<dbReference type="SUPFAM" id="SSF47384">
    <property type="entry name" value="Homodimeric domain of signal transducing histidine kinase"/>
    <property type="match status" value="1"/>
</dbReference>
<dbReference type="Pfam" id="PF07495">
    <property type="entry name" value="Y_Y_Y"/>
    <property type="match status" value="1"/>
</dbReference>
<evidence type="ECO:0000259" key="9">
    <source>
        <dbReference type="PROSITE" id="PS01124"/>
    </source>
</evidence>
<dbReference type="EMBL" id="JAGUCN010000008">
    <property type="protein sequence ID" value="MBS2211404.1"/>
    <property type="molecule type" value="Genomic_DNA"/>
</dbReference>
<dbReference type="SMART" id="SM00388">
    <property type="entry name" value="HisKA"/>
    <property type="match status" value="1"/>
</dbReference>
<evidence type="ECO:0000256" key="3">
    <source>
        <dbReference type="ARBA" id="ARBA00022553"/>
    </source>
</evidence>
<dbReference type="PRINTS" id="PR00344">
    <property type="entry name" value="BCTRLSENSOR"/>
</dbReference>
<dbReference type="Pfam" id="PF02518">
    <property type="entry name" value="HATPase_c"/>
    <property type="match status" value="1"/>
</dbReference>
<dbReference type="SMART" id="SM00448">
    <property type="entry name" value="REC"/>
    <property type="match status" value="1"/>
</dbReference>
<evidence type="ECO:0000259" key="11">
    <source>
        <dbReference type="PROSITE" id="PS50110"/>
    </source>
</evidence>
<dbReference type="CDD" id="cd00082">
    <property type="entry name" value="HisKA"/>
    <property type="match status" value="1"/>
</dbReference>
<dbReference type="InterPro" id="IPR011123">
    <property type="entry name" value="Y_Y_Y"/>
</dbReference>
<evidence type="ECO:0000256" key="5">
    <source>
        <dbReference type="ARBA" id="ARBA00023125"/>
    </source>
</evidence>
<dbReference type="SUPFAM" id="SSF55874">
    <property type="entry name" value="ATPase domain of HSP90 chaperone/DNA topoisomerase II/histidine kinase"/>
    <property type="match status" value="1"/>
</dbReference>
<evidence type="ECO:0000256" key="8">
    <source>
        <dbReference type="SAM" id="Phobius"/>
    </source>
</evidence>
<keyword evidence="13" id="KW-1185">Reference proteome</keyword>
<feature type="domain" description="HTH araC/xylS-type" evidence="9">
    <location>
        <begin position="1249"/>
        <end position="1345"/>
    </location>
</feature>
<dbReference type="InterPro" id="IPR004358">
    <property type="entry name" value="Sig_transdc_His_kin-like_C"/>
</dbReference>
<keyword evidence="5" id="KW-0238">DNA-binding</keyword>
<dbReference type="Pfam" id="PF00072">
    <property type="entry name" value="Response_reg"/>
    <property type="match status" value="1"/>
</dbReference>
<dbReference type="Gene3D" id="1.10.10.60">
    <property type="entry name" value="Homeodomain-like"/>
    <property type="match status" value="1"/>
</dbReference>
<dbReference type="InterPro" id="IPR036097">
    <property type="entry name" value="HisK_dim/P_sf"/>
</dbReference>
<dbReference type="InterPro" id="IPR018062">
    <property type="entry name" value="HTH_AraC-typ_CS"/>
</dbReference>
<evidence type="ECO:0000313" key="12">
    <source>
        <dbReference type="EMBL" id="MBS2211404.1"/>
    </source>
</evidence>
<dbReference type="InterPro" id="IPR036890">
    <property type="entry name" value="HATPase_C_sf"/>
</dbReference>
<dbReference type="PROSITE" id="PS50110">
    <property type="entry name" value="RESPONSE_REGULATORY"/>
    <property type="match status" value="1"/>
</dbReference>
<name>A0ABS5K8S5_9BACT</name>
<accession>A0ABS5K8S5</accession>
<dbReference type="Gene3D" id="2.130.10.10">
    <property type="entry name" value="YVTN repeat-like/Quinoprotein amine dehydrogenase"/>
    <property type="match status" value="4"/>
</dbReference>
<dbReference type="PROSITE" id="PS00041">
    <property type="entry name" value="HTH_ARAC_FAMILY_1"/>
    <property type="match status" value="1"/>
</dbReference>
<dbReference type="SUPFAM" id="SSF50998">
    <property type="entry name" value="Quinoprotein alcohol dehydrogenase-like"/>
    <property type="match status" value="1"/>
</dbReference>
<sequence length="1345" mass="152603">MKQIFLLSILLITHVLSAKESTDSLYFRNLRMKDGLPGSSISTIIQDSLDFIWIGTNDGLCRYDGENFKVFKSIPNDSASLSDNTIQNLFLDHKGNLYIMTAHGLDYFDLKLQKITRISAHDDGDLADASPTDIVETNTGDIYISSYYAGISYKKKHDKAFSYLYEDPDIETSLSSDRISCLELYEDSLLIIGYWDNGIDIFNLSDWKNQSFSAYTNEQTIPRNINTMVLDNNSGLWIGSKQGLSYLNLETRQVSNYFYNKKKPNFLPDNDVIALYIDHNENIWMGTRDGGLSIAKCSDIIQHGPAASFSGYTSSYDKGSLSYRTVLSIYQDKNQDMWVGTHGGGLNYVENRENRFSHLQHQPGISNSLSYDKVWGITEAKNGDIWLGTDGDGVNVWSSPKGLTQHFKHIENNRSSLSDDAIISACTDHQGTIWLGTYEGGINRYLPATNSFKAYKAPHDIPVNDIRCLYEDNERTLWVGLNQGGICYYNRKTDRFIQHPAITNEDVRALIKVNNTLWIGTYGNGLIGLNLINQKIKRFDVPTDVADHKSPPIIFSLYSNNAECIWMGTANSGLCRFDIQSETFHSYKTSDGLSNNKIHKILSNQPNTLWMSTNSGISQFDITSEKFINYDWNQGVQSEEFHNGSGIITNSGIFIFGGIKGVNLFNPQDFKPAQKPSNVRFTSLKVLNQDVSVESQDIIQQSIEFNPDIHLNYHHTIFTIDFQLVRYPSSADVVYQYILEGYDKTWNICGLEQSATYRNLPPGEYTFRVRSTDKAGYISDEATLQIFMTPPYWKTKIAFGVYLLLLILIVFGIFRYRVQQYKIKNRLKYEQKLRLKEGKLHDERLEFFTNISHELRTPLTIINVALEELAVLKNTYPKIRKSIDVALTNSNRLIELVNKILEFRQVETGVSKLAVSEVHLNGYLSEFLQGFREMARHNSVNLKLQLPIADVTLWVDIDKFSMILNNLLSNAFKHTPSEGTIILSVDEDDQYIVLKVEDSGRGIPRNIQNKIFKRYYKLDNKSTNTGIGLALTKSLINLHHATITVESMVGKGSVFSVKFLKGNKHFTANQFYDSATAENNETKPQLRTSKIEIKDNEQVILLVDDNLEILELLSDKLKSDYKILTATDGQEGIDFAREYSPNLIISDIMMPGISGTELCNTLKADEQTSHIPIILLTAKGTSNDEIEGLNAGADDYISKPFKIAVLQARIKTILDNRIKLFNYFSTNNGGKQKPHDEPSEPDKEMEFLNRVEQYVLDKYLTSEVSVFELASELGFSRTTLYRKIKSLTGLSINAFVRSVKIKKSAELIAQGMNVSEAAFYIGFNDLKYFRESFKKQLGKNPSEFK</sequence>
<protein>
    <recommendedName>
        <fullName evidence="2">histidine kinase</fullName>
        <ecNumber evidence="2">2.7.13.3</ecNumber>
    </recommendedName>
</protein>
<evidence type="ECO:0000256" key="6">
    <source>
        <dbReference type="ARBA" id="ARBA00023163"/>
    </source>
</evidence>
<evidence type="ECO:0000256" key="4">
    <source>
        <dbReference type="ARBA" id="ARBA00023015"/>
    </source>
</evidence>
<dbReference type="Pfam" id="PF07494">
    <property type="entry name" value="Reg_prop"/>
    <property type="match status" value="4"/>
</dbReference>
<dbReference type="Pfam" id="PF00512">
    <property type="entry name" value="HisKA"/>
    <property type="match status" value="1"/>
</dbReference>
<dbReference type="SMART" id="SM00387">
    <property type="entry name" value="HATPase_c"/>
    <property type="match status" value="1"/>
</dbReference>
<dbReference type="PROSITE" id="PS01124">
    <property type="entry name" value="HTH_ARAC_FAMILY_2"/>
    <property type="match status" value="1"/>
</dbReference>
<dbReference type="Proteomes" id="UP000721861">
    <property type="component" value="Unassembled WGS sequence"/>
</dbReference>
<evidence type="ECO:0000256" key="1">
    <source>
        <dbReference type="ARBA" id="ARBA00000085"/>
    </source>
</evidence>
<dbReference type="PANTHER" id="PTHR43547">
    <property type="entry name" value="TWO-COMPONENT HISTIDINE KINASE"/>
    <property type="match status" value="1"/>
</dbReference>
<dbReference type="Gene3D" id="3.40.50.2300">
    <property type="match status" value="1"/>
</dbReference>
<evidence type="ECO:0000259" key="10">
    <source>
        <dbReference type="PROSITE" id="PS50109"/>
    </source>
</evidence>
<keyword evidence="8" id="KW-0812">Transmembrane</keyword>
<keyword evidence="3 7" id="KW-0597">Phosphoprotein</keyword>
<feature type="transmembrane region" description="Helical" evidence="8">
    <location>
        <begin position="797"/>
        <end position="818"/>
    </location>
</feature>
<feature type="modified residue" description="4-aspartylphosphate" evidence="7">
    <location>
        <position position="1147"/>
    </location>
</feature>
<dbReference type="InterPro" id="IPR011006">
    <property type="entry name" value="CheY-like_superfamily"/>
</dbReference>
<keyword evidence="4" id="KW-0805">Transcription regulation</keyword>
<dbReference type="PROSITE" id="PS50109">
    <property type="entry name" value="HIS_KIN"/>
    <property type="match status" value="1"/>
</dbReference>
<keyword evidence="6" id="KW-0804">Transcription</keyword>
<dbReference type="InterPro" id="IPR011047">
    <property type="entry name" value="Quinoprotein_ADH-like_sf"/>
</dbReference>
<dbReference type="InterPro" id="IPR003661">
    <property type="entry name" value="HisK_dim/P_dom"/>
</dbReference>
<dbReference type="RefSeq" id="WP_212227536.1">
    <property type="nucleotide sequence ID" value="NZ_JAGUCN010000008.1"/>
</dbReference>
<dbReference type="SMART" id="SM00342">
    <property type="entry name" value="HTH_ARAC"/>
    <property type="match status" value="1"/>
</dbReference>
<dbReference type="Gene3D" id="2.60.40.10">
    <property type="entry name" value="Immunoglobulins"/>
    <property type="match status" value="1"/>
</dbReference>
<evidence type="ECO:0000256" key="2">
    <source>
        <dbReference type="ARBA" id="ARBA00012438"/>
    </source>
</evidence>
<dbReference type="Pfam" id="PF12833">
    <property type="entry name" value="HTH_18"/>
    <property type="match status" value="1"/>
</dbReference>
<reference evidence="12 13" key="1">
    <citation type="journal article" date="2014" name="Int. J. Syst. Evol. Microbiol.">
        <title>Carboxylicivirga gen. nov. in the family Marinilabiliaceae with two novel species, Carboxylicivirga mesophila sp. nov. and Carboxylicivirga taeanensis sp. nov., and reclassification of Cytophaga fermentans as Saccharicrinis fermentans gen. nov., comb. nov.</title>
        <authorList>
            <person name="Yang S.H."/>
            <person name="Seo H.S."/>
            <person name="Woo J.H."/>
            <person name="Oh H.M."/>
            <person name="Jang H."/>
            <person name="Lee J.H."/>
            <person name="Kim S.J."/>
            <person name="Kwon K.K."/>
        </authorList>
    </citation>
    <scope>NUCLEOTIDE SEQUENCE [LARGE SCALE GENOMIC DNA]</scope>
    <source>
        <strain evidence="12 13">JCM 18290</strain>
    </source>
</reference>
<keyword evidence="8" id="KW-1133">Transmembrane helix</keyword>
<comment type="caution">
    <text evidence="12">The sequence shown here is derived from an EMBL/GenBank/DDBJ whole genome shotgun (WGS) entry which is preliminary data.</text>
</comment>
<evidence type="ECO:0000256" key="7">
    <source>
        <dbReference type="PROSITE-ProRule" id="PRU00169"/>
    </source>
</evidence>
<dbReference type="PANTHER" id="PTHR43547:SF2">
    <property type="entry name" value="HYBRID SIGNAL TRANSDUCTION HISTIDINE KINASE C"/>
    <property type="match status" value="1"/>
</dbReference>
<dbReference type="InterPro" id="IPR001789">
    <property type="entry name" value="Sig_transdc_resp-reg_receiver"/>
</dbReference>
<dbReference type="InterPro" id="IPR015943">
    <property type="entry name" value="WD40/YVTN_repeat-like_dom_sf"/>
</dbReference>
<dbReference type="InterPro" id="IPR018060">
    <property type="entry name" value="HTH_AraC"/>
</dbReference>
<feature type="domain" description="Histidine kinase" evidence="10">
    <location>
        <begin position="850"/>
        <end position="1063"/>
    </location>
</feature>
<dbReference type="EC" id="2.7.13.3" evidence="2"/>
<comment type="catalytic activity">
    <reaction evidence="1">
        <text>ATP + protein L-histidine = ADP + protein N-phospho-L-histidine.</text>
        <dbReference type="EC" id="2.7.13.3"/>
    </reaction>
</comment>
<proteinExistence type="predicted"/>
<feature type="domain" description="Response regulatory" evidence="11">
    <location>
        <begin position="1099"/>
        <end position="1214"/>
    </location>
</feature>
<dbReference type="SUPFAM" id="SSF46689">
    <property type="entry name" value="Homeodomain-like"/>
    <property type="match status" value="1"/>
</dbReference>
<dbReference type="Gene3D" id="1.10.287.130">
    <property type="match status" value="1"/>
</dbReference>
<dbReference type="InterPro" id="IPR005467">
    <property type="entry name" value="His_kinase_dom"/>
</dbReference>
<organism evidence="12 13">
    <name type="scientific">Carboxylicivirga mesophila</name>
    <dbReference type="NCBI Taxonomy" id="1166478"/>
    <lineage>
        <taxon>Bacteria</taxon>
        <taxon>Pseudomonadati</taxon>
        <taxon>Bacteroidota</taxon>
        <taxon>Bacteroidia</taxon>
        <taxon>Marinilabiliales</taxon>
        <taxon>Marinilabiliaceae</taxon>
        <taxon>Carboxylicivirga</taxon>
    </lineage>
</organism>
<gene>
    <name evidence="12" type="ORF">KEM09_08330</name>
</gene>
<keyword evidence="8" id="KW-0472">Membrane</keyword>
<dbReference type="InterPro" id="IPR013783">
    <property type="entry name" value="Ig-like_fold"/>
</dbReference>
<dbReference type="SUPFAM" id="SSF52172">
    <property type="entry name" value="CheY-like"/>
    <property type="match status" value="1"/>
</dbReference>